<dbReference type="EMBL" id="JACIVE010000016">
    <property type="protein sequence ID" value="MBB1094774.1"/>
    <property type="molecule type" value="Genomic_DNA"/>
</dbReference>
<protein>
    <submittedName>
        <fullName evidence="1">DUF3037 domain-containing protein</fullName>
    </submittedName>
</protein>
<reference evidence="1 2" key="1">
    <citation type="submission" date="2020-07" db="EMBL/GenBank/DDBJ databases">
        <title>Description of Limosilactobacillus balticus sp. nov., Limosilactobacillus agrestis sp. nov., Limosilactobacillus albertensis sp. nov., Limosilactobacillus rudii sp. nov., Limosilactobacillus fastidiosus sp. nov., five novel Limosilactobacillus species isolated from the vertebrate gastrointestinal tract, and proposal of 6 subspecies of Limosilactobacillus reuteri adapted to the gastrointestinal tract of specific vertebrate hosts.</title>
        <authorList>
            <person name="Li F."/>
            <person name="Cheng C."/>
            <person name="Zheng J."/>
            <person name="Quevedo R.M."/>
            <person name="Li J."/>
            <person name="Roos S."/>
            <person name="Gaenzle M.G."/>
            <person name="Walter J."/>
        </authorList>
    </citation>
    <scope>NUCLEOTIDE SEQUENCE [LARGE SCALE GENOMIC DNA]</scope>
    <source>
        <strain evidence="1 2">BG-MG3-A</strain>
    </source>
</reference>
<evidence type="ECO:0000313" key="2">
    <source>
        <dbReference type="Proteomes" id="UP000534578"/>
    </source>
</evidence>
<organism evidence="1 2">
    <name type="scientific">Limosilactobacillus agrestis</name>
    <dbReference type="NCBI Taxonomy" id="2759748"/>
    <lineage>
        <taxon>Bacteria</taxon>
        <taxon>Bacillati</taxon>
        <taxon>Bacillota</taxon>
        <taxon>Bacilli</taxon>
        <taxon>Lactobacillales</taxon>
        <taxon>Lactobacillaceae</taxon>
        <taxon>Limosilactobacillus</taxon>
    </lineage>
</organism>
<name>A0A7W3UFT3_9LACO</name>
<accession>A0A7W3UFT3</accession>
<proteinExistence type="predicted"/>
<dbReference type="AlphaFoldDB" id="A0A7W3UFT3"/>
<dbReference type="Proteomes" id="UP000534578">
    <property type="component" value="Unassembled WGS sequence"/>
</dbReference>
<sequence length="75" mass="9101">MISYIPNLITYERVNIGIIIGNPETNEITYSFLPEKSKKFRYFFWNNIERKIYKNSVEYLEFLLKKSKKILPFSK</sequence>
<dbReference type="RefSeq" id="WP_182577821.1">
    <property type="nucleotide sequence ID" value="NZ_JACIVE010000016.1"/>
</dbReference>
<dbReference type="Pfam" id="PF11236">
    <property type="entry name" value="DUF3037"/>
    <property type="match status" value="1"/>
</dbReference>
<comment type="caution">
    <text evidence="1">The sequence shown here is derived from an EMBL/GenBank/DDBJ whole genome shotgun (WGS) entry which is preliminary data.</text>
</comment>
<dbReference type="InterPro" id="IPR021398">
    <property type="entry name" value="DUF3037"/>
</dbReference>
<gene>
    <name evidence="1" type="ORF">H5R92_00875</name>
</gene>
<evidence type="ECO:0000313" key="1">
    <source>
        <dbReference type="EMBL" id="MBB1094774.1"/>
    </source>
</evidence>